<dbReference type="Pfam" id="PF24863">
    <property type="entry name" value="zf-CCCH_Mcm10"/>
    <property type="match status" value="1"/>
</dbReference>
<dbReference type="EMBL" id="BLKM01000334">
    <property type="protein sequence ID" value="GFG31873.1"/>
    <property type="molecule type" value="Genomic_DNA"/>
</dbReference>
<dbReference type="Gene3D" id="2.40.50.140">
    <property type="entry name" value="Nucleic acid-binding proteins"/>
    <property type="match status" value="1"/>
</dbReference>
<organism evidence="5 6">
    <name type="scientific">Coptotermes formosanus</name>
    <name type="common">Formosan subterranean termite</name>
    <dbReference type="NCBI Taxonomy" id="36987"/>
    <lineage>
        <taxon>Eukaryota</taxon>
        <taxon>Metazoa</taxon>
        <taxon>Ecdysozoa</taxon>
        <taxon>Arthropoda</taxon>
        <taxon>Hexapoda</taxon>
        <taxon>Insecta</taxon>
        <taxon>Pterygota</taxon>
        <taxon>Neoptera</taxon>
        <taxon>Polyneoptera</taxon>
        <taxon>Dictyoptera</taxon>
        <taxon>Blattodea</taxon>
        <taxon>Blattoidea</taxon>
        <taxon>Termitoidae</taxon>
        <taxon>Rhinotermitidae</taxon>
        <taxon>Coptotermes</taxon>
    </lineage>
</organism>
<dbReference type="GO" id="GO:0006270">
    <property type="term" value="P:DNA replication initiation"/>
    <property type="evidence" value="ECO:0007669"/>
    <property type="project" value="InterPro"/>
</dbReference>
<dbReference type="InterPro" id="IPR040184">
    <property type="entry name" value="Mcm10"/>
</dbReference>
<dbReference type="OrthoDB" id="273123at2759"/>
<dbReference type="PANTHER" id="PTHR13454">
    <property type="entry name" value="PROTEIN MCM10 HOMOLOG"/>
    <property type="match status" value="1"/>
</dbReference>
<dbReference type="InterPro" id="IPR015411">
    <property type="entry name" value="Rep_factor_Mcm10_C"/>
</dbReference>
<evidence type="ECO:0000313" key="5">
    <source>
        <dbReference type="EMBL" id="GFG31873.1"/>
    </source>
</evidence>
<feature type="region of interest" description="Disordered" evidence="3">
    <location>
        <begin position="436"/>
        <end position="473"/>
    </location>
</feature>
<keyword evidence="6" id="KW-1185">Reference proteome</keyword>
<feature type="compositionally biased region" description="Low complexity" evidence="3">
    <location>
        <begin position="463"/>
        <end position="473"/>
    </location>
</feature>
<dbReference type="InParanoid" id="A0A6L2PH45"/>
<dbReference type="Proteomes" id="UP000502823">
    <property type="component" value="Unassembled WGS sequence"/>
</dbReference>
<reference evidence="6" key="1">
    <citation type="submission" date="2020-01" db="EMBL/GenBank/DDBJ databases">
        <title>Draft genome sequence of the Termite Coptotermes fromosanus.</title>
        <authorList>
            <person name="Itakura S."/>
            <person name="Yosikawa Y."/>
            <person name="Umezawa K."/>
        </authorList>
    </citation>
    <scope>NUCLEOTIDE SEQUENCE [LARGE SCALE GENOMIC DNA]</scope>
</reference>
<evidence type="ECO:0000256" key="3">
    <source>
        <dbReference type="SAM" id="MobiDB-lite"/>
    </source>
</evidence>
<accession>A0A6L2PH45</accession>
<protein>
    <recommendedName>
        <fullName evidence="2">Protein MCM10 homolog</fullName>
    </recommendedName>
</protein>
<feature type="compositionally biased region" description="Basic and acidic residues" evidence="3">
    <location>
        <begin position="441"/>
        <end position="454"/>
    </location>
</feature>
<evidence type="ECO:0000256" key="1">
    <source>
        <dbReference type="ARBA" id="ARBA00009679"/>
    </source>
</evidence>
<dbReference type="InterPro" id="IPR015408">
    <property type="entry name" value="Znf_Mcm10/DnaG"/>
</dbReference>
<dbReference type="GO" id="GO:0003697">
    <property type="term" value="F:single-stranded DNA binding"/>
    <property type="evidence" value="ECO:0007669"/>
    <property type="project" value="InterPro"/>
</dbReference>
<evidence type="ECO:0000313" key="6">
    <source>
        <dbReference type="Proteomes" id="UP000502823"/>
    </source>
</evidence>
<dbReference type="FunCoup" id="A0A6L2PH45">
    <property type="interactions" value="685"/>
</dbReference>
<dbReference type="Pfam" id="PF09329">
    <property type="entry name" value="zf-primase"/>
    <property type="match status" value="1"/>
</dbReference>
<sequence>MATGVCLTDMRERVMARREDNMPGVGVGCPRSEQDGEDDALDILKSFMESDEITSTSENVPVEKNHCFDLFDPGLSPFHKLSSAEDQLAVKSSSVVHSDETDSSDDEYSDYGRAVKKILVQKEEQIERDQVPAAHTSPWQKGTAAAMSFACHTKKLPQAPSDVSTDSVFGIRVIAAASEMWKLNEGAVIAVLNPSILDNRPNSGDEATLSVDNAQRILILGTAKDFGVCRATKNDGSRCTMFVNKSKCEFCVYHLKKEYRECSRRAELNSPGNGLINIRNKVLKKNEVFYAGKSFMAIPAKRNVKQHQKDEQRLKSLSLNKCSDGSSIAALHRQEQFDIQRLLKLEKRGVASCSVRGDTANETKCLPETAEKLKPLVSTTEQSKEFSSHLTAVPGVSKLQVPNIYHGASSHIDLSVPASKVQREQAMMNARKWIKHHGQLKKSDPNSVRKDKVVGKKRKVGESSEGGVVHVSSSAHKVPENKLGLVHNAQEPAAKLQDIFESSKFQQVMKATSKHTDLLEANEVLAQDQYFEKLEKKEQLELKMLETYKVPCKAVHCAKCKYTAFGSSELCPVLFSAGGMECFPQSSQKHFFHDIYFTELLQGNTVQLTTFYKHAETINNFVRFNNLAIPLGVSSSNMAAVLAHMPETKTNLLIESLSVRGDEEKFLGSLAQQANLNLIVPDEDNNK</sequence>
<comment type="similarity">
    <text evidence="1">Belongs to the MCM10 family.</text>
</comment>
<proteinExistence type="inferred from homology"/>
<dbReference type="PANTHER" id="PTHR13454:SF11">
    <property type="entry name" value="PROTEIN MCM10 HOMOLOG"/>
    <property type="match status" value="1"/>
</dbReference>
<gene>
    <name evidence="5" type="ORF">Cfor_02678</name>
</gene>
<dbReference type="InterPro" id="IPR012340">
    <property type="entry name" value="NA-bd_OB-fold"/>
</dbReference>
<feature type="domain" description="Replication factor Mcm10 C-terminal" evidence="4">
    <location>
        <begin position="296"/>
        <end position="669"/>
    </location>
</feature>
<evidence type="ECO:0000259" key="4">
    <source>
        <dbReference type="SMART" id="SM01280"/>
    </source>
</evidence>
<evidence type="ECO:0000256" key="2">
    <source>
        <dbReference type="ARBA" id="ARBA00017770"/>
    </source>
</evidence>
<dbReference type="GO" id="GO:0003688">
    <property type="term" value="F:DNA replication origin binding"/>
    <property type="evidence" value="ECO:0007669"/>
    <property type="project" value="TreeGrafter"/>
</dbReference>
<comment type="caution">
    <text evidence="5">The sequence shown here is derived from an EMBL/GenBank/DDBJ whole genome shotgun (WGS) entry which is preliminary data.</text>
</comment>
<name>A0A6L2PH45_COPFO</name>
<dbReference type="SMART" id="SM01280">
    <property type="entry name" value="Mcm10"/>
    <property type="match status" value="1"/>
</dbReference>
<dbReference type="GO" id="GO:0043596">
    <property type="term" value="C:nuclear replication fork"/>
    <property type="evidence" value="ECO:0007669"/>
    <property type="project" value="TreeGrafter"/>
</dbReference>
<dbReference type="AlphaFoldDB" id="A0A6L2PH45"/>